<dbReference type="InterPro" id="IPR036390">
    <property type="entry name" value="WH_DNA-bd_sf"/>
</dbReference>
<gene>
    <name evidence="5" type="ORF">UFOPK2754_02212</name>
    <name evidence="6" type="ORF">UFOPK3139_03279</name>
    <name evidence="7" type="ORF">UFOPK3543_02171</name>
    <name evidence="8" type="ORF">UFOPK3967_01224</name>
</gene>
<dbReference type="InterPro" id="IPR036388">
    <property type="entry name" value="WH-like_DNA-bd_sf"/>
</dbReference>
<dbReference type="PANTHER" id="PTHR34298:SF2">
    <property type="entry name" value="SEGREGATION AND CONDENSATION PROTEIN B"/>
    <property type="match status" value="1"/>
</dbReference>
<evidence type="ECO:0000256" key="4">
    <source>
        <dbReference type="ARBA" id="ARBA00023306"/>
    </source>
</evidence>
<evidence type="ECO:0000256" key="2">
    <source>
        <dbReference type="ARBA" id="ARBA00022618"/>
    </source>
</evidence>
<dbReference type="EMBL" id="CAEZYR010000092">
    <property type="protein sequence ID" value="CAB4757851.1"/>
    <property type="molecule type" value="Genomic_DNA"/>
</dbReference>
<evidence type="ECO:0000313" key="5">
    <source>
        <dbReference type="EMBL" id="CAB4757851.1"/>
    </source>
</evidence>
<dbReference type="SUPFAM" id="SSF46785">
    <property type="entry name" value="Winged helix' DNA-binding domain"/>
    <property type="match status" value="2"/>
</dbReference>
<dbReference type="EMBL" id="CAFBOS010000063">
    <property type="protein sequence ID" value="CAB4994389.1"/>
    <property type="molecule type" value="Genomic_DNA"/>
</dbReference>
<dbReference type="NCBIfam" id="TIGR00281">
    <property type="entry name" value="SMC-Scp complex subunit ScpB"/>
    <property type="match status" value="1"/>
</dbReference>
<name>A0A6J7NUC7_9ZZZZ</name>
<evidence type="ECO:0000313" key="7">
    <source>
        <dbReference type="EMBL" id="CAB4922600.1"/>
    </source>
</evidence>
<proteinExistence type="predicted"/>
<evidence type="ECO:0000256" key="3">
    <source>
        <dbReference type="ARBA" id="ARBA00022829"/>
    </source>
</evidence>
<keyword evidence="3" id="KW-0159">Chromosome partition</keyword>
<keyword evidence="2" id="KW-0132">Cell division</keyword>
<dbReference type="GO" id="GO:0051301">
    <property type="term" value="P:cell division"/>
    <property type="evidence" value="ECO:0007669"/>
    <property type="project" value="UniProtKB-KW"/>
</dbReference>
<accession>A0A6J7NUC7</accession>
<dbReference type="GO" id="GO:0051304">
    <property type="term" value="P:chromosome separation"/>
    <property type="evidence" value="ECO:0007669"/>
    <property type="project" value="InterPro"/>
</dbReference>
<organism evidence="8">
    <name type="scientific">freshwater metagenome</name>
    <dbReference type="NCBI Taxonomy" id="449393"/>
    <lineage>
        <taxon>unclassified sequences</taxon>
        <taxon>metagenomes</taxon>
        <taxon>ecological metagenomes</taxon>
    </lineage>
</organism>
<dbReference type="Gene3D" id="1.10.10.10">
    <property type="entry name" value="Winged helix-like DNA-binding domain superfamily/Winged helix DNA-binding domain"/>
    <property type="match status" value="2"/>
</dbReference>
<dbReference type="PANTHER" id="PTHR34298">
    <property type="entry name" value="SEGREGATION AND CONDENSATION PROTEIN B"/>
    <property type="match status" value="1"/>
</dbReference>
<dbReference type="InterPro" id="IPR005234">
    <property type="entry name" value="ScpB_csome_segregation"/>
</dbReference>
<keyword evidence="1" id="KW-0963">Cytoplasm</keyword>
<keyword evidence="4" id="KW-0131">Cell cycle</keyword>
<dbReference type="Pfam" id="PF04079">
    <property type="entry name" value="SMC_ScpB"/>
    <property type="match status" value="1"/>
</dbReference>
<dbReference type="EMBL" id="CAFBMH010000097">
    <property type="protein sequence ID" value="CAB4922600.1"/>
    <property type="molecule type" value="Genomic_DNA"/>
</dbReference>
<dbReference type="AlphaFoldDB" id="A0A6J7NUC7"/>
<dbReference type="EMBL" id="CAFABA010000244">
    <property type="protein sequence ID" value="CAB4836834.1"/>
    <property type="molecule type" value="Genomic_DNA"/>
</dbReference>
<evidence type="ECO:0000313" key="6">
    <source>
        <dbReference type="EMBL" id="CAB4836834.1"/>
    </source>
</evidence>
<evidence type="ECO:0000313" key="8">
    <source>
        <dbReference type="EMBL" id="CAB4994389.1"/>
    </source>
</evidence>
<protein>
    <submittedName>
        <fullName evidence="8">Unannotated protein</fullName>
    </submittedName>
</protein>
<evidence type="ECO:0000256" key="1">
    <source>
        <dbReference type="ARBA" id="ARBA00022490"/>
    </source>
</evidence>
<sequence length="233" mass="24745">MCTKDEFVNADAQPLFEGHSLGEARRAIEAILMVADQPIEPNLLAQVCEIPVAIVDALCAELAAEYEASAHGFVLARVAGGYRYQSHPDQAAYVERFVLEGQSARMSAAALETLAIVAYKQPISRAQVASIRGVNVDGVMRTLQGRGYITEVGRDSGPGNAVLFGTTPTFLERLGLNTVDQLPALGAFVPGADVVEQLERTLRVTDPDTVLVEPAVSTEPAVSAEPTTPTEPA</sequence>
<reference evidence="8" key="1">
    <citation type="submission" date="2020-05" db="EMBL/GenBank/DDBJ databases">
        <authorList>
            <person name="Chiriac C."/>
            <person name="Salcher M."/>
            <person name="Ghai R."/>
            <person name="Kavagutti S V."/>
        </authorList>
    </citation>
    <scope>NUCLEOTIDE SEQUENCE</scope>
</reference>